<evidence type="ECO:0000313" key="1">
    <source>
        <dbReference type="EMBL" id="SBW07103.1"/>
    </source>
</evidence>
<dbReference type="AlphaFoldDB" id="A0A212K5W4"/>
<organism evidence="1">
    <name type="scientific">uncultured Desulfovibrio sp</name>
    <dbReference type="NCBI Taxonomy" id="167968"/>
    <lineage>
        <taxon>Bacteria</taxon>
        <taxon>Pseudomonadati</taxon>
        <taxon>Thermodesulfobacteriota</taxon>
        <taxon>Desulfovibrionia</taxon>
        <taxon>Desulfovibrionales</taxon>
        <taxon>Desulfovibrionaceae</taxon>
        <taxon>Desulfovibrio</taxon>
        <taxon>environmental samples</taxon>
    </lineage>
</organism>
<dbReference type="EMBL" id="FLUP01000001">
    <property type="protein sequence ID" value="SBW07103.1"/>
    <property type="molecule type" value="Genomic_DNA"/>
</dbReference>
<sequence>MARPMFRKPEMERFAMMFAEMKLKRPSATVEDISAMTATQEWQEAAPFKRGEVAKELESMTRAMLIEAGYNRETVYKKIP</sequence>
<reference evidence="1" key="1">
    <citation type="submission" date="2016-04" db="EMBL/GenBank/DDBJ databases">
        <authorList>
            <person name="Evans L.H."/>
            <person name="Alamgir A."/>
            <person name="Owens N."/>
            <person name="Weber N.D."/>
            <person name="Virtaneva K."/>
            <person name="Barbian K."/>
            <person name="Babar A."/>
            <person name="Rosenke K."/>
        </authorList>
    </citation>
    <scope>NUCLEOTIDE SEQUENCE</scope>
    <source>
        <strain evidence="1">92-2</strain>
    </source>
</reference>
<name>A0A212K5W4_9BACT</name>
<accession>A0A212K5W4</accession>
<protein>
    <submittedName>
        <fullName evidence="1">Uncharacterized protein</fullName>
    </submittedName>
</protein>
<proteinExistence type="predicted"/>
<gene>
    <name evidence="1" type="ORF">KM92DES2_12289</name>
</gene>
<dbReference type="RefSeq" id="WP_296936408.1">
    <property type="nucleotide sequence ID" value="NZ_LT598928.1"/>
</dbReference>